<feature type="domain" description="PEHE" evidence="2">
    <location>
        <begin position="230"/>
        <end position="350"/>
    </location>
</feature>
<dbReference type="OrthoDB" id="6022555at2759"/>
<dbReference type="EMBL" id="VUJU01004817">
    <property type="protein sequence ID" value="KAF0753165.1"/>
    <property type="molecule type" value="Genomic_DNA"/>
</dbReference>
<dbReference type="InterPro" id="IPR029332">
    <property type="entry name" value="PEHE_dom"/>
</dbReference>
<dbReference type="InterPro" id="IPR026711">
    <property type="entry name" value="Msl-1"/>
</dbReference>
<gene>
    <name evidence="3" type="ORF">FWK35_00022865</name>
</gene>
<evidence type="ECO:0000313" key="4">
    <source>
        <dbReference type="Proteomes" id="UP000478052"/>
    </source>
</evidence>
<accession>A0A6G0YCN9</accession>
<dbReference type="Pfam" id="PF15275">
    <property type="entry name" value="PEHE"/>
    <property type="match status" value="1"/>
</dbReference>
<dbReference type="AlphaFoldDB" id="A0A6G0YCN9"/>
<dbReference type="SMART" id="SM01300">
    <property type="entry name" value="PEHE"/>
    <property type="match status" value="1"/>
</dbReference>
<dbReference type="Gene3D" id="6.10.250.3170">
    <property type="match status" value="1"/>
</dbReference>
<sequence length="389" mass="44540">MSKECRIVNSGGGAVAGGYVNSCEQLIDDKNEIVMAASKITMDADQPVAPKTHEVCSLSSNEINKLKESKRLNTIKIMQELYNNDVKDKETIAELKKQVEFLSQKLAKYKHREAEVHARYDNLDDLPFTPVSSTCSSGMGDLSSAEQHDQQEQQDVKPKKRRTRQVATKQPNADPLESNQTKPARTRNTRAEEGKMQELSLITADNAYYTCLGNYDPVKDEPVSKNSNSNLEIPSWRVKTYSSLYSMEGTENMSDDVFESRHYRLELDEQKRKKWDSQRTRELKRVECLKEGRYKNHSQKSNDNNKKELTTLLPSPSNIKAIEITDKVPVSAFGCNLYIENQPENLNFADHLAINLYKLQTFNKLLSLLFYRYTFFHSQWCNDGSQVPK</sequence>
<comment type="caution">
    <text evidence="3">The sequence shown here is derived from an EMBL/GenBank/DDBJ whole genome shotgun (WGS) entry which is preliminary data.</text>
</comment>
<feature type="region of interest" description="Disordered" evidence="1">
    <location>
        <begin position="127"/>
        <end position="194"/>
    </location>
</feature>
<evidence type="ECO:0000259" key="2">
    <source>
        <dbReference type="PROSITE" id="PS52052"/>
    </source>
</evidence>
<evidence type="ECO:0000313" key="3">
    <source>
        <dbReference type="EMBL" id="KAF0753165.1"/>
    </source>
</evidence>
<feature type="compositionally biased region" description="Basic and acidic residues" evidence="1">
    <location>
        <begin position="146"/>
        <end position="157"/>
    </location>
</feature>
<proteinExistence type="predicted"/>
<name>A0A6G0YCN9_APHCR</name>
<dbReference type="GO" id="GO:0003682">
    <property type="term" value="F:chromatin binding"/>
    <property type="evidence" value="ECO:0007669"/>
    <property type="project" value="TreeGrafter"/>
</dbReference>
<dbReference type="Proteomes" id="UP000478052">
    <property type="component" value="Unassembled WGS sequence"/>
</dbReference>
<dbReference type="GO" id="GO:0072487">
    <property type="term" value="C:MSL complex"/>
    <property type="evidence" value="ECO:0007669"/>
    <property type="project" value="InterPro"/>
</dbReference>
<evidence type="ECO:0000256" key="1">
    <source>
        <dbReference type="SAM" id="MobiDB-lite"/>
    </source>
</evidence>
<dbReference type="PROSITE" id="PS52052">
    <property type="entry name" value="PEHE"/>
    <property type="match status" value="1"/>
</dbReference>
<dbReference type="PANTHER" id="PTHR21656">
    <property type="entry name" value="MALE-SPECIFIC LETHAL-1 PROTEIN"/>
    <property type="match status" value="1"/>
</dbReference>
<dbReference type="PANTHER" id="PTHR21656:SF2">
    <property type="entry name" value="MALE-SPECIFIC LETHAL 1 HOMOLOG"/>
    <property type="match status" value="1"/>
</dbReference>
<protein>
    <submittedName>
        <fullName evidence="3">Male-specific lethal 1-like 1 isoform X3</fullName>
    </submittedName>
</protein>
<reference evidence="3 4" key="1">
    <citation type="submission" date="2019-08" db="EMBL/GenBank/DDBJ databases">
        <title>Whole genome of Aphis craccivora.</title>
        <authorList>
            <person name="Voronova N.V."/>
            <person name="Shulinski R.S."/>
            <person name="Bandarenka Y.V."/>
            <person name="Zhorov D.G."/>
            <person name="Warner D."/>
        </authorList>
    </citation>
    <scope>NUCLEOTIDE SEQUENCE [LARGE SCALE GENOMIC DNA]</scope>
    <source>
        <strain evidence="3">180601</strain>
        <tissue evidence="3">Whole Body</tissue>
    </source>
</reference>
<keyword evidence="4" id="KW-1185">Reference proteome</keyword>
<feature type="compositionally biased region" description="Polar residues" evidence="1">
    <location>
        <begin position="165"/>
        <end position="183"/>
    </location>
</feature>
<organism evidence="3 4">
    <name type="scientific">Aphis craccivora</name>
    <name type="common">Cowpea aphid</name>
    <dbReference type="NCBI Taxonomy" id="307492"/>
    <lineage>
        <taxon>Eukaryota</taxon>
        <taxon>Metazoa</taxon>
        <taxon>Ecdysozoa</taxon>
        <taxon>Arthropoda</taxon>
        <taxon>Hexapoda</taxon>
        <taxon>Insecta</taxon>
        <taxon>Pterygota</taxon>
        <taxon>Neoptera</taxon>
        <taxon>Paraneoptera</taxon>
        <taxon>Hemiptera</taxon>
        <taxon>Sternorrhyncha</taxon>
        <taxon>Aphidomorpha</taxon>
        <taxon>Aphidoidea</taxon>
        <taxon>Aphididae</taxon>
        <taxon>Aphidini</taxon>
        <taxon>Aphis</taxon>
        <taxon>Aphis</taxon>
    </lineage>
</organism>